<protein>
    <submittedName>
        <fullName evidence="1">Uncharacterized protein</fullName>
    </submittedName>
</protein>
<dbReference type="EMBL" id="CP011339">
    <property type="protein sequence ID" value="AKV69854.1"/>
    <property type="molecule type" value="Genomic_DNA"/>
</dbReference>
<name>A0A0K1S6U4_9CHRO</name>
<reference evidence="1 2" key="1">
    <citation type="journal article" date="2016" name="Stand. Genomic Sci.">
        <title>Complete genome sequence and genomic characterization of Microcystis panniformis FACHB 1757 by third-generation sequencing.</title>
        <authorList>
            <person name="Zhang J.Y."/>
            <person name="Guan R."/>
            <person name="Zhang H.J."/>
            <person name="Li H."/>
            <person name="Xiao P."/>
            <person name="Yu G.L."/>
            <person name="Du L."/>
            <person name="Cao D.M."/>
            <person name="Zhu B.C."/>
            <person name="Li R.H."/>
            <person name="Lu Z.H."/>
        </authorList>
    </citation>
    <scope>NUCLEOTIDE SEQUENCE [LARGE SCALE GENOMIC DNA]</scope>
    <source>
        <strain evidence="1 2">FACHB-1757</strain>
    </source>
</reference>
<keyword evidence="2" id="KW-1185">Reference proteome</keyword>
<proteinExistence type="predicted"/>
<dbReference type="Proteomes" id="UP000068167">
    <property type="component" value="Chromosome"/>
</dbReference>
<gene>
    <name evidence="1" type="ORF">VL20_4977</name>
</gene>
<evidence type="ECO:0000313" key="2">
    <source>
        <dbReference type="Proteomes" id="UP000068167"/>
    </source>
</evidence>
<evidence type="ECO:0000313" key="1">
    <source>
        <dbReference type="EMBL" id="AKV69854.1"/>
    </source>
</evidence>
<dbReference type="AlphaFoldDB" id="A0A0K1S6U4"/>
<organism evidence="1 2">
    <name type="scientific">Microcystis panniformis FACHB-1757</name>
    <dbReference type="NCBI Taxonomy" id="1638788"/>
    <lineage>
        <taxon>Bacteria</taxon>
        <taxon>Bacillati</taxon>
        <taxon>Cyanobacteriota</taxon>
        <taxon>Cyanophyceae</taxon>
        <taxon>Oscillatoriophycideae</taxon>
        <taxon>Chroococcales</taxon>
        <taxon>Microcystaceae</taxon>
        <taxon>Microcystis</taxon>
    </lineage>
</organism>
<dbReference type="KEGG" id="mpk:VL20_4977"/>
<sequence length="48" mass="5357">MTFLNFKRFFRGLGNMSGNLSPHGLSVISYQLSVISDQLSVISYQLSC</sequence>
<accession>A0A0K1S6U4</accession>